<dbReference type="InterPro" id="IPR034660">
    <property type="entry name" value="DinB/YfiT-like"/>
</dbReference>
<keyword evidence="3" id="KW-1185">Reference proteome</keyword>
<dbReference type="AlphaFoldDB" id="A0A7W9W7F1"/>
<gene>
    <name evidence="2" type="ORF">HNQ39_004220</name>
</gene>
<name>A0A7W9W7F1_ARMRO</name>
<sequence length="159" mass="17551">MLEHYSTGLELAYFELGEAFKGLADAHVWKRPAEGILSVGELAGHIANGEASRFAGEGVLTSPLIDPRFWYYPRTLATPPSEEQRALTAAEVYAELVRVHTEAVEHLKARNLDLASAAPENSPGRTYAEVLGYMVFHVAYHTGQIYTVRHLLGEETPDN</sequence>
<dbReference type="Pfam" id="PF12867">
    <property type="entry name" value="DinB_2"/>
    <property type="match status" value="1"/>
</dbReference>
<evidence type="ECO:0000313" key="3">
    <source>
        <dbReference type="Proteomes" id="UP000520814"/>
    </source>
</evidence>
<dbReference type="EMBL" id="JACHGW010000004">
    <property type="protein sequence ID" value="MBB6052399.1"/>
    <property type="molecule type" value="Genomic_DNA"/>
</dbReference>
<protein>
    <submittedName>
        <fullName evidence="2">Putative damage-inducible protein DinB</fullName>
    </submittedName>
</protein>
<evidence type="ECO:0000313" key="2">
    <source>
        <dbReference type="EMBL" id="MBB6052399.1"/>
    </source>
</evidence>
<accession>A0A7W9W7F1</accession>
<reference evidence="2 3" key="1">
    <citation type="submission" date="2020-08" db="EMBL/GenBank/DDBJ databases">
        <title>Genomic Encyclopedia of Type Strains, Phase IV (KMG-IV): sequencing the most valuable type-strain genomes for metagenomic binning, comparative biology and taxonomic classification.</title>
        <authorList>
            <person name="Goeker M."/>
        </authorList>
    </citation>
    <scope>NUCLEOTIDE SEQUENCE [LARGE SCALE GENOMIC DNA]</scope>
    <source>
        <strain evidence="2 3">DSM 23562</strain>
    </source>
</reference>
<dbReference type="Gene3D" id="1.20.120.450">
    <property type="entry name" value="dinb family like domain"/>
    <property type="match status" value="1"/>
</dbReference>
<feature type="domain" description="DinB-like" evidence="1">
    <location>
        <begin position="15"/>
        <end position="145"/>
    </location>
</feature>
<dbReference type="SUPFAM" id="SSF109854">
    <property type="entry name" value="DinB/YfiT-like putative metalloenzymes"/>
    <property type="match status" value="1"/>
</dbReference>
<organism evidence="2 3">
    <name type="scientific">Armatimonas rosea</name>
    <dbReference type="NCBI Taxonomy" id="685828"/>
    <lineage>
        <taxon>Bacteria</taxon>
        <taxon>Bacillati</taxon>
        <taxon>Armatimonadota</taxon>
        <taxon>Armatimonadia</taxon>
        <taxon>Armatimonadales</taxon>
        <taxon>Armatimonadaceae</taxon>
        <taxon>Armatimonas</taxon>
    </lineage>
</organism>
<proteinExistence type="predicted"/>
<evidence type="ECO:0000259" key="1">
    <source>
        <dbReference type="Pfam" id="PF12867"/>
    </source>
</evidence>
<dbReference type="Proteomes" id="UP000520814">
    <property type="component" value="Unassembled WGS sequence"/>
</dbReference>
<dbReference type="RefSeq" id="WP_184201373.1">
    <property type="nucleotide sequence ID" value="NZ_JACHGW010000004.1"/>
</dbReference>
<dbReference type="InterPro" id="IPR024775">
    <property type="entry name" value="DinB-like"/>
</dbReference>
<comment type="caution">
    <text evidence="2">The sequence shown here is derived from an EMBL/GenBank/DDBJ whole genome shotgun (WGS) entry which is preliminary data.</text>
</comment>